<dbReference type="InterPro" id="IPR002168">
    <property type="entry name" value="Lipase_GDXG_HIS_AS"/>
</dbReference>
<gene>
    <name evidence="5" type="ORF">GCM10023175_54430</name>
</gene>
<organism evidence="5 6">
    <name type="scientific">Pseudonocardia xishanensis</name>
    <dbReference type="NCBI Taxonomy" id="630995"/>
    <lineage>
        <taxon>Bacteria</taxon>
        <taxon>Bacillati</taxon>
        <taxon>Actinomycetota</taxon>
        <taxon>Actinomycetes</taxon>
        <taxon>Pseudonocardiales</taxon>
        <taxon>Pseudonocardiaceae</taxon>
        <taxon>Pseudonocardia</taxon>
    </lineage>
</organism>
<dbReference type="Gene3D" id="3.40.50.1820">
    <property type="entry name" value="alpha/beta hydrolase"/>
    <property type="match status" value="1"/>
</dbReference>
<dbReference type="PANTHER" id="PTHR48081:SF8">
    <property type="entry name" value="ALPHA_BETA HYDROLASE FOLD-3 DOMAIN-CONTAINING PROTEIN-RELATED"/>
    <property type="match status" value="1"/>
</dbReference>
<evidence type="ECO:0000259" key="4">
    <source>
        <dbReference type="Pfam" id="PF07859"/>
    </source>
</evidence>
<keyword evidence="2 5" id="KW-0378">Hydrolase</keyword>
<evidence type="ECO:0000256" key="3">
    <source>
        <dbReference type="PROSITE-ProRule" id="PRU10038"/>
    </source>
</evidence>
<feature type="active site" evidence="3">
    <location>
        <position position="148"/>
    </location>
</feature>
<comment type="similarity">
    <text evidence="1">Belongs to the 'GDXG' lipolytic enzyme family.</text>
</comment>
<feature type="domain" description="Alpha/beta hydrolase fold-3" evidence="4">
    <location>
        <begin position="74"/>
        <end position="276"/>
    </location>
</feature>
<dbReference type="SUPFAM" id="SSF53474">
    <property type="entry name" value="alpha/beta-Hydrolases"/>
    <property type="match status" value="1"/>
</dbReference>
<dbReference type="PROSITE" id="PS01173">
    <property type="entry name" value="LIPASE_GDXG_HIS"/>
    <property type="match status" value="1"/>
</dbReference>
<sequence length="322" mass="34313">MPSPESGALKVFYEKTVAALIEAPEIDLMLRRAWLDQVHHVTAEPTGVTYADADAGGRPALWAEPVAEPGDGVILYFHGGGFVLQSIASHRKLGGHLAKAANRRVLLLEYRQAPEFPYPAPVDDAEAAFRWLLDQGYSPAQIAFAGDSAGACLALSTVVRLRDNDLGVPVGVVGFSPWLDLESLPGTLDSNAEYDVLAQRPLCEESAAAYIQDTGAAADGRANPLHADLTGFPPVYLTASDSECLFDNGERFAQRARAAGLDVTFVVEHGQQHVYQFMAGRAPEADRSVAEAGAWLAARLSAPAPVHTVDGSTPDRRGEAPC</sequence>
<name>A0ABP8S0K7_9PSEU</name>
<dbReference type="InterPro" id="IPR013094">
    <property type="entry name" value="AB_hydrolase_3"/>
</dbReference>
<dbReference type="EMBL" id="BAABGT010000088">
    <property type="protein sequence ID" value="GAA4554977.1"/>
    <property type="molecule type" value="Genomic_DNA"/>
</dbReference>
<dbReference type="InterPro" id="IPR050300">
    <property type="entry name" value="GDXG_lipolytic_enzyme"/>
</dbReference>
<dbReference type="InterPro" id="IPR029058">
    <property type="entry name" value="AB_hydrolase_fold"/>
</dbReference>
<evidence type="ECO:0000313" key="5">
    <source>
        <dbReference type="EMBL" id="GAA4554977.1"/>
    </source>
</evidence>
<evidence type="ECO:0000256" key="2">
    <source>
        <dbReference type="ARBA" id="ARBA00022801"/>
    </source>
</evidence>
<accession>A0ABP8S0K7</accession>
<protein>
    <submittedName>
        <fullName evidence="5">Alpha/beta hydrolase</fullName>
    </submittedName>
</protein>
<dbReference type="PROSITE" id="PS01174">
    <property type="entry name" value="LIPASE_GDXG_SER"/>
    <property type="match status" value="1"/>
</dbReference>
<keyword evidence="6" id="KW-1185">Reference proteome</keyword>
<dbReference type="GO" id="GO:0016787">
    <property type="term" value="F:hydrolase activity"/>
    <property type="evidence" value="ECO:0007669"/>
    <property type="project" value="UniProtKB-KW"/>
</dbReference>
<dbReference type="InterPro" id="IPR033140">
    <property type="entry name" value="Lipase_GDXG_put_SER_AS"/>
</dbReference>
<evidence type="ECO:0000313" key="6">
    <source>
        <dbReference type="Proteomes" id="UP001501598"/>
    </source>
</evidence>
<dbReference type="Proteomes" id="UP001501598">
    <property type="component" value="Unassembled WGS sequence"/>
</dbReference>
<reference evidence="6" key="1">
    <citation type="journal article" date="2019" name="Int. J. Syst. Evol. Microbiol.">
        <title>The Global Catalogue of Microorganisms (GCM) 10K type strain sequencing project: providing services to taxonomists for standard genome sequencing and annotation.</title>
        <authorList>
            <consortium name="The Broad Institute Genomics Platform"/>
            <consortium name="The Broad Institute Genome Sequencing Center for Infectious Disease"/>
            <person name="Wu L."/>
            <person name="Ma J."/>
        </authorList>
    </citation>
    <scope>NUCLEOTIDE SEQUENCE [LARGE SCALE GENOMIC DNA]</scope>
    <source>
        <strain evidence="6">JCM 17906</strain>
    </source>
</reference>
<evidence type="ECO:0000256" key="1">
    <source>
        <dbReference type="ARBA" id="ARBA00010515"/>
    </source>
</evidence>
<dbReference type="Pfam" id="PF07859">
    <property type="entry name" value="Abhydrolase_3"/>
    <property type="match status" value="1"/>
</dbReference>
<comment type="caution">
    <text evidence="5">The sequence shown here is derived from an EMBL/GenBank/DDBJ whole genome shotgun (WGS) entry which is preliminary data.</text>
</comment>
<dbReference type="PANTHER" id="PTHR48081">
    <property type="entry name" value="AB HYDROLASE SUPERFAMILY PROTEIN C4A8.06C"/>
    <property type="match status" value="1"/>
</dbReference>
<proteinExistence type="inferred from homology"/>